<protein>
    <submittedName>
        <fullName evidence="3">RHTO0S10e06810g1_1</fullName>
    </submittedName>
</protein>
<dbReference type="Pfam" id="PF12572">
    <property type="entry name" value="DUF3752"/>
    <property type="match status" value="1"/>
</dbReference>
<proteinExistence type="predicted"/>
<feature type="compositionally biased region" description="Basic and acidic residues" evidence="1">
    <location>
        <begin position="298"/>
        <end position="323"/>
    </location>
</feature>
<dbReference type="InterPro" id="IPR022226">
    <property type="entry name" value="DUF3752"/>
</dbReference>
<dbReference type="PANTHER" id="PTHR46370">
    <property type="entry name" value="GPALPP MOTIFS-CONTAINING PROTEIN 1"/>
    <property type="match status" value="1"/>
</dbReference>
<evidence type="ECO:0000259" key="2">
    <source>
        <dbReference type="Pfam" id="PF12572"/>
    </source>
</evidence>
<evidence type="ECO:0000256" key="1">
    <source>
        <dbReference type="SAM" id="MobiDB-lite"/>
    </source>
</evidence>
<evidence type="ECO:0000313" key="3">
    <source>
        <dbReference type="EMBL" id="CDR45211.1"/>
    </source>
</evidence>
<feature type="compositionally biased region" description="Basic and acidic residues" evidence="1">
    <location>
        <begin position="231"/>
        <end position="244"/>
    </location>
</feature>
<dbReference type="EMBL" id="LK052945">
    <property type="protein sequence ID" value="CDR45211.1"/>
    <property type="molecule type" value="Genomic_DNA"/>
</dbReference>
<feature type="domain" description="DUF3752" evidence="2">
    <location>
        <begin position="186"/>
        <end position="345"/>
    </location>
</feature>
<sequence>MGIGPELPPHLARPRASPEAASIGPSLPSSSSSAGPAPPLVPAAADDSDDDYGPSLPPELAAERDAGPRSTAGPQLPSAQAGPQLPPHLAARRRSSPSPPVGPSRPPGMVGGKAVVIDPYGDFAVYGPASDEEDDSVGPMPLPAGASNDDNEGARLFREREEREKEKERQAKEGKKLQREEWMLVPPKEMDLLSSIDTTKLKSRGFATGKAAQSASTKNSSSDVNLWTETPAERQQRLADEMMGKKRRAENAPAEDETDDARRKRMRDQHLKDEVERYNKSARNQSLVDQHSKSSKSKGKDADDDRAPTAIWDRDRDMGVGGRLMDDHQRANAIRNAKGLGGKFGGGGFL</sequence>
<name>A0A061B752_RHOTO</name>
<accession>A0A061B752</accession>
<feature type="region of interest" description="Disordered" evidence="1">
    <location>
        <begin position="1"/>
        <end position="182"/>
    </location>
</feature>
<reference evidence="3" key="1">
    <citation type="journal article" date="2014" name="Genome Announc.">
        <title>Draft genome sequence of Rhodosporidium toruloides CECT1137, an oleaginous yeast of biotechnological interest.</title>
        <authorList>
            <person name="Morin N."/>
            <person name="Calcas X."/>
            <person name="Devillers H."/>
            <person name="Durrens P."/>
            <person name="Sherman D.J."/>
            <person name="Nicaud J.-M."/>
            <person name="Neuveglise C."/>
        </authorList>
    </citation>
    <scope>NUCLEOTIDE SEQUENCE</scope>
    <source>
        <strain evidence="3">CECT1137</strain>
    </source>
</reference>
<organism evidence="3">
    <name type="scientific">Rhodotorula toruloides</name>
    <name type="common">Yeast</name>
    <name type="synonym">Rhodosporidium toruloides</name>
    <dbReference type="NCBI Taxonomy" id="5286"/>
    <lineage>
        <taxon>Eukaryota</taxon>
        <taxon>Fungi</taxon>
        <taxon>Dikarya</taxon>
        <taxon>Basidiomycota</taxon>
        <taxon>Pucciniomycotina</taxon>
        <taxon>Microbotryomycetes</taxon>
        <taxon>Sporidiobolales</taxon>
        <taxon>Sporidiobolaceae</taxon>
        <taxon>Rhodotorula</taxon>
    </lineage>
</organism>
<dbReference type="AlphaFoldDB" id="A0A061B752"/>
<dbReference type="OrthoDB" id="73491at2759"/>
<dbReference type="PANTHER" id="PTHR46370:SF1">
    <property type="entry name" value="GPALPP MOTIFS-CONTAINING PROTEIN 1"/>
    <property type="match status" value="1"/>
</dbReference>
<feature type="compositionally biased region" description="Low complexity" evidence="1">
    <location>
        <begin position="20"/>
        <end position="35"/>
    </location>
</feature>
<feature type="compositionally biased region" description="Pro residues" evidence="1">
    <location>
        <begin position="97"/>
        <end position="106"/>
    </location>
</feature>
<dbReference type="InterPro" id="IPR046331">
    <property type="entry name" value="GPAM1-like"/>
</dbReference>
<feature type="compositionally biased region" description="Basic and acidic residues" evidence="1">
    <location>
        <begin position="152"/>
        <end position="182"/>
    </location>
</feature>
<feature type="compositionally biased region" description="Basic and acidic residues" evidence="1">
    <location>
        <begin position="268"/>
        <end position="279"/>
    </location>
</feature>
<feature type="compositionally biased region" description="Polar residues" evidence="1">
    <location>
        <begin position="211"/>
        <end position="228"/>
    </location>
</feature>
<gene>
    <name evidence="3" type="ORF">RHTO0S_10e06810g</name>
</gene>
<feature type="region of interest" description="Disordered" evidence="1">
    <location>
        <begin position="205"/>
        <end position="323"/>
    </location>
</feature>